<protein>
    <recommendedName>
        <fullName evidence="2">UTP--glucose-1-phosphate uridylyltransferase</fullName>
        <ecNumber evidence="2">2.7.7.9</ecNumber>
    </recommendedName>
</protein>
<accession>A0A803KWJ6</accession>
<dbReference type="SMR" id="A0A803KWJ6"/>
<dbReference type="GO" id="GO:0003983">
    <property type="term" value="F:UTP:glucose-1-phosphate uridylyltransferase activity"/>
    <property type="evidence" value="ECO:0007669"/>
    <property type="project" value="UniProtKB-EC"/>
</dbReference>
<dbReference type="Pfam" id="PF01704">
    <property type="entry name" value="UDPGP"/>
    <property type="match status" value="1"/>
</dbReference>
<dbReference type="EC" id="2.7.7.9" evidence="2"/>
<evidence type="ECO:0000256" key="5">
    <source>
        <dbReference type="ARBA" id="ARBA00048128"/>
    </source>
</evidence>
<evidence type="ECO:0000256" key="4">
    <source>
        <dbReference type="ARBA" id="ARBA00022695"/>
    </source>
</evidence>
<dbReference type="InterPro" id="IPR002618">
    <property type="entry name" value="UDPGP_fam"/>
</dbReference>
<dbReference type="PANTHER" id="PTHR43511">
    <property type="match status" value="1"/>
</dbReference>
<organism evidence="6 7">
    <name type="scientific">Chenopodium quinoa</name>
    <name type="common">Quinoa</name>
    <dbReference type="NCBI Taxonomy" id="63459"/>
    <lineage>
        <taxon>Eukaryota</taxon>
        <taxon>Viridiplantae</taxon>
        <taxon>Streptophyta</taxon>
        <taxon>Embryophyta</taxon>
        <taxon>Tracheophyta</taxon>
        <taxon>Spermatophyta</taxon>
        <taxon>Magnoliopsida</taxon>
        <taxon>eudicotyledons</taxon>
        <taxon>Gunneridae</taxon>
        <taxon>Pentapetalae</taxon>
        <taxon>Caryophyllales</taxon>
        <taxon>Chenopodiaceae</taxon>
        <taxon>Chenopodioideae</taxon>
        <taxon>Atripliceae</taxon>
        <taxon>Chenopodium</taxon>
    </lineage>
</organism>
<reference evidence="6" key="2">
    <citation type="submission" date="2021-03" db="UniProtKB">
        <authorList>
            <consortium name="EnsemblPlants"/>
        </authorList>
    </citation>
    <scope>IDENTIFICATION</scope>
</reference>
<keyword evidence="7" id="KW-1185">Reference proteome</keyword>
<dbReference type="SUPFAM" id="SSF53448">
    <property type="entry name" value="Nucleotide-diphospho-sugar transferases"/>
    <property type="match status" value="1"/>
</dbReference>
<dbReference type="Gene3D" id="3.90.550.10">
    <property type="entry name" value="Spore Coat Polysaccharide Biosynthesis Protein SpsA, Chain A"/>
    <property type="match status" value="1"/>
</dbReference>
<dbReference type="InterPro" id="IPR016267">
    <property type="entry name" value="UDPGP_trans"/>
</dbReference>
<keyword evidence="4" id="KW-0548">Nucleotidyltransferase</keyword>
<evidence type="ECO:0000313" key="7">
    <source>
        <dbReference type="Proteomes" id="UP000596660"/>
    </source>
</evidence>
<dbReference type="Gramene" id="AUR62003404-RA">
    <property type="protein sequence ID" value="AUR62003404-RA:cds"/>
    <property type="gene ID" value="AUR62003404"/>
</dbReference>
<evidence type="ECO:0000256" key="1">
    <source>
        <dbReference type="ARBA" id="ARBA00010401"/>
    </source>
</evidence>
<sequence length="102" mass="11122">MASTATLNSIEAQKFENLRSAVSGFNHISANEKSDFINLVGRYLSGEAEQVDWSKIKTRTDDIVVPYDALSLFSEDKLVVLKFNGGLGTTMGCTGPKYVVLT</sequence>
<comment type="similarity">
    <text evidence="1">Belongs to the UDPGP type 1 family.</text>
</comment>
<evidence type="ECO:0000256" key="2">
    <source>
        <dbReference type="ARBA" id="ARBA00012415"/>
    </source>
</evidence>
<reference evidence="6" key="1">
    <citation type="journal article" date="2017" name="Nature">
        <title>The genome of Chenopodium quinoa.</title>
        <authorList>
            <person name="Jarvis D.E."/>
            <person name="Ho Y.S."/>
            <person name="Lightfoot D.J."/>
            <person name="Schmoeckel S.M."/>
            <person name="Li B."/>
            <person name="Borm T.J.A."/>
            <person name="Ohyanagi H."/>
            <person name="Mineta K."/>
            <person name="Michell C.T."/>
            <person name="Saber N."/>
            <person name="Kharbatia N.M."/>
            <person name="Rupper R.R."/>
            <person name="Sharp A.R."/>
            <person name="Dally N."/>
            <person name="Boughton B.A."/>
            <person name="Woo Y.H."/>
            <person name="Gao G."/>
            <person name="Schijlen E.G.W.M."/>
            <person name="Guo X."/>
            <person name="Momin A.A."/>
            <person name="Negrao S."/>
            <person name="Al-Babili S."/>
            <person name="Gehring C."/>
            <person name="Roessner U."/>
            <person name="Jung C."/>
            <person name="Murphy K."/>
            <person name="Arold S.T."/>
            <person name="Gojobori T."/>
            <person name="van der Linden C.G."/>
            <person name="van Loo E.N."/>
            <person name="Jellen E.N."/>
            <person name="Maughan P.J."/>
            <person name="Tester M."/>
        </authorList>
    </citation>
    <scope>NUCLEOTIDE SEQUENCE [LARGE SCALE GENOMIC DNA]</scope>
    <source>
        <strain evidence="6">cv. PI 614886</strain>
    </source>
</reference>
<proteinExistence type="inferred from homology"/>
<dbReference type="GO" id="GO:0006011">
    <property type="term" value="P:UDP-alpha-D-glucose metabolic process"/>
    <property type="evidence" value="ECO:0007669"/>
    <property type="project" value="InterPro"/>
</dbReference>
<dbReference type="EnsemblPlants" id="AUR62003404-RA">
    <property type="protein sequence ID" value="AUR62003404-RA:cds"/>
    <property type="gene ID" value="AUR62003404"/>
</dbReference>
<evidence type="ECO:0000256" key="3">
    <source>
        <dbReference type="ARBA" id="ARBA00022679"/>
    </source>
</evidence>
<dbReference type="InterPro" id="IPR029044">
    <property type="entry name" value="Nucleotide-diphossugar_trans"/>
</dbReference>
<comment type="catalytic activity">
    <reaction evidence="5">
        <text>alpha-D-glucose 1-phosphate + UTP + H(+) = UDP-alpha-D-glucose + diphosphate</text>
        <dbReference type="Rhea" id="RHEA:19889"/>
        <dbReference type="ChEBI" id="CHEBI:15378"/>
        <dbReference type="ChEBI" id="CHEBI:33019"/>
        <dbReference type="ChEBI" id="CHEBI:46398"/>
        <dbReference type="ChEBI" id="CHEBI:58601"/>
        <dbReference type="ChEBI" id="CHEBI:58885"/>
        <dbReference type="EC" id="2.7.7.9"/>
    </reaction>
</comment>
<evidence type="ECO:0000313" key="6">
    <source>
        <dbReference type="EnsemblPlants" id="AUR62003404-RA:cds"/>
    </source>
</evidence>
<dbReference type="AlphaFoldDB" id="A0A803KWJ6"/>
<dbReference type="Proteomes" id="UP000596660">
    <property type="component" value="Unplaced"/>
</dbReference>
<name>A0A803KWJ6_CHEQI</name>
<keyword evidence="3" id="KW-0808">Transferase</keyword>